<dbReference type="AlphaFoldDB" id="A0A8V1A2Y9"/>
<dbReference type="GO" id="GO:0006235">
    <property type="term" value="P:dTTP biosynthetic process"/>
    <property type="evidence" value="ECO:0000318"/>
    <property type="project" value="GO_Central"/>
</dbReference>
<reference evidence="11" key="2">
    <citation type="submission" date="2025-08" db="UniProtKB">
        <authorList>
            <consortium name="Ensembl"/>
        </authorList>
    </citation>
    <scope>IDENTIFICATION</scope>
    <source>
        <strain evidence="11">broiler</strain>
    </source>
</reference>
<evidence type="ECO:0000256" key="3">
    <source>
        <dbReference type="ARBA" id="ARBA00012980"/>
    </source>
</evidence>
<protein>
    <recommendedName>
        <fullName evidence="3">dTMP kinase</fullName>
        <ecNumber evidence="3">2.7.4.9</ecNumber>
    </recommendedName>
</protein>
<feature type="compositionally biased region" description="Basic residues" evidence="9">
    <location>
        <begin position="194"/>
        <end position="203"/>
    </location>
</feature>
<dbReference type="PROSITE" id="PS01331">
    <property type="entry name" value="THYMIDYLATE_KINASE"/>
    <property type="match status" value="1"/>
</dbReference>
<dbReference type="Proteomes" id="UP000000539">
    <property type="component" value="Chromosome 9"/>
</dbReference>
<keyword evidence="12" id="KW-1185">Reference proteome</keyword>
<accession>A0A8V1A2Y9</accession>
<dbReference type="InterPro" id="IPR018095">
    <property type="entry name" value="Thymidylate_kin_CS"/>
</dbReference>
<feature type="region of interest" description="Disordered" evidence="9">
    <location>
        <begin position="1"/>
        <end position="76"/>
    </location>
</feature>
<organism evidence="11 12">
    <name type="scientific">Gallus gallus</name>
    <name type="common">Chicken</name>
    <dbReference type="NCBI Taxonomy" id="9031"/>
    <lineage>
        <taxon>Eukaryota</taxon>
        <taxon>Metazoa</taxon>
        <taxon>Chordata</taxon>
        <taxon>Craniata</taxon>
        <taxon>Vertebrata</taxon>
        <taxon>Euteleostomi</taxon>
        <taxon>Archelosauria</taxon>
        <taxon>Archosauria</taxon>
        <taxon>Dinosauria</taxon>
        <taxon>Saurischia</taxon>
        <taxon>Theropoda</taxon>
        <taxon>Coelurosauria</taxon>
        <taxon>Aves</taxon>
        <taxon>Neognathae</taxon>
        <taxon>Galloanserae</taxon>
        <taxon>Galliformes</taxon>
        <taxon>Phasianidae</taxon>
        <taxon>Phasianinae</taxon>
        <taxon>Gallus</taxon>
    </lineage>
</organism>
<keyword evidence="4" id="KW-0808">Transferase</keyword>
<keyword evidence="7" id="KW-0418">Kinase</keyword>
<comment type="similarity">
    <text evidence="2">Belongs to the thymidylate kinase family.</text>
</comment>
<dbReference type="FunCoup" id="A0A8V1A2Y9">
    <property type="interactions" value="1928"/>
</dbReference>
<evidence type="ECO:0000256" key="9">
    <source>
        <dbReference type="SAM" id="MobiDB-lite"/>
    </source>
</evidence>
<dbReference type="SUPFAM" id="SSF52540">
    <property type="entry name" value="P-loop containing nucleoside triphosphate hydrolases"/>
    <property type="match status" value="1"/>
</dbReference>
<evidence type="ECO:0000259" key="10">
    <source>
        <dbReference type="Pfam" id="PF02223"/>
    </source>
</evidence>
<dbReference type="GO" id="GO:0005634">
    <property type="term" value="C:nucleus"/>
    <property type="evidence" value="ECO:0000318"/>
    <property type="project" value="GO_Central"/>
</dbReference>
<dbReference type="Gene3D" id="3.40.50.300">
    <property type="entry name" value="P-loop containing nucleotide triphosphate hydrolases"/>
    <property type="match status" value="1"/>
</dbReference>
<proteinExistence type="inferred from homology"/>
<name>A0A8V1A2Y9_CHICK</name>
<feature type="compositionally biased region" description="Low complexity" evidence="9">
    <location>
        <begin position="94"/>
        <end position="105"/>
    </location>
</feature>
<evidence type="ECO:0000256" key="2">
    <source>
        <dbReference type="ARBA" id="ARBA00009776"/>
    </source>
</evidence>
<feature type="region of interest" description="Disordered" evidence="9">
    <location>
        <begin position="94"/>
        <end position="114"/>
    </location>
</feature>
<evidence type="ECO:0000256" key="8">
    <source>
        <dbReference type="ARBA" id="ARBA00022840"/>
    </source>
</evidence>
<dbReference type="GO" id="GO:0005737">
    <property type="term" value="C:cytoplasm"/>
    <property type="evidence" value="ECO:0000318"/>
    <property type="project" value="GO_Central"/>
</dbReference>
<dbReference type="PANTHER" id="PTHR10344:SF1">
    <property type="entry name" value="THYMIDYLATE KINASE"/>
    <property type="match status" value="1"/>
</dbReference>
<evidence type="ECO:0000256" key="7">
    <source>
        <dbReference type="ARBA" id="ARBA00022777"/>
    </source>
</evidence>
<dbReference type="EC" id="2.7.4.9" evidence="3"/>
<feature type="domain" description="Thymidylate kinase-like" evidence="10">
    <location>
        <begin position="230"/>
        <end position="345"/>
    </location>
</feature>
<reference evidence="11" key="3">
    <citation type="submission" date="2025-09" db="UniProtKB">
        <authorList>
            <consortium name="Ensembl"/>
        </authorList>
    </citation>
    <scope>IDENTIFICATION</scope>
    <source>
        <strain evidence="11">broiler</strain>
    </source>
</reference>
<dbReference type="InterPro" id="IPR027417">
    <property type="entry name" value="P-loop_NTPase"/>
</dbReference>
<dbReference type="GO" id="GO:0005524">
    <property type="term" value="F:ATP binding"/>
    <property type="evidence" value="ECO:0007669"/>
    <property type="project" value="UniProtKB-KW"/>
</dbReference>
<comment type="pathway">
    <text evidence="1">Pyrimidine metabolism; dTTP biosynthesis.</text>
</comment>
<reference evidence="11" key="1">
    <citation type="submission" date="2020-11" db="EMBL/GenBank/DDBJ databases">
        <title>Gallus gallus (Chicken) genome, bGalGal1, GRCg7b, maternal haplotype autosomes + Z &amp; W.</title>
        <authorList>
            <person name="Warren W."/>
            <person name="Formenti G."/>
            <person name="Fedrigo O."/>
            <person name="Haase B."/>
            <person name="Mountcastle J."/>
            <person name="Balacco J."/>
            <person name="Tracey A."/>
            <person name="Schneider V."/>
            <person name="Okimoto R."/>
            <person name="Cheng H."/>
            <person name="Hawken R."/>
            <person name="Howe K."/>
            <person name="Jarvis E.D."/>
        </authorList>
    </citation>
    <scope>NUCLEOTIDE SEQUENCE [LARGE SCALE GENOMIC DNA]</scope>
    <source>
        <strain evidence="11">Broiler</strain>
    </source>
</reference>
<evidence type="ECO:0000313" key="12">
    <source>
        <dbReference type="Proteomes" id="UP000000539"/>
    </source>
</evidence>
<dbReference type="Ensembl" id="ENSGALT00010060808.1">
    <property type="protein sequence ID" value="ENSGALP00010037567.1"/>
    <property type="gene ID" value="ENSGALG00010024900.1"/>
</dbReference>
<dbReference type="GeneTree" id="ENSGT00940000154030"/>
<evidence type="ECO:0000256" key="6">
    <source>
        <dbReference type="ARBA" id="ARBA00022741"/>
    </source>
</evidence>
<dbReference type="InterPro" id="IPR039430">
    <property type="entry name" value="Thymidylate_kin-like_dom"/>
</dbReference>
<dbReference type="Pfam" id="PF02223">
    <property type="entry name" value="Thymidylate_kin"/>
    <property type="match status" value="1"/>
</dbReference>
<sequence length="366" mass="40891">VCLAPNPATPGQAFRGRQKSKRSKLENEQRVSVRYLRQIQQQDEQSRAAASRAQQPRRSPLTAAAQRPRSPSRRSAWPAALCRRCTPCIYCRRSGSSSGAPPAARLTCSSPTRCTRRPGGRFRLSYLYSADSAHTRERAASPEAAYPPPPPRLSAAREDPHTPSVLWSSSRISWKFRCSSHGRFSMPETNTQRHQGRSPHGRPTRGLPALPPSPLGPVAQRGSRPAAAPRSLSRTLMKEKLHQGITLVVDRYAFSGVAFTSAKENFCLEWCKQTDAGLPKPDLILFLQLSPEEAAARGNFGGERYENGAFQEKVLQSFRHLMKEKTLNWKTMDASKSIEDLHREIKTVAEKTMQEVKDEPLGELWK</sequence>
<dbReference type="GO" id="GO:0006227">
    <property type="term" value="P:dUDP biosynthetic process"/>
    <property type="evidence" value="ECO:0000318"/>
    <property type="project" value="GO_Central"/>
</dbReference>
<dbReference type="GlyGen" id="A0A8V1A2Y9">
    <property type="glycosylation" value="1 site"/>
</dbReference>
<feature type="compositionally biased region" description="Low complexity" evidence="9">
    <location>
        <begin position="40"/>
        <end position="76"/>
    </location>
</feature>
<evidence type="ECO:0000256" key="1">
    <source>
        <dbReference type="ARBA" id="ARBA00004992"/>
    </source>
</evidence>
<keyword evidence="6" id="KW-0547">Nucleotide-binding</keyword>
<gene>
    <name evidence="11" type="primary">DTYMK</name>
</gene>
<feature type="region of interest" description="Disordered" evidence="9">
    <location>
        <begin position="183"/>
        <end position="230"/>
    </location>
</feature>
<dbReference type="GO" id="GO:0006233">
    <property type="term" value="P:dTDP biosynthetic process"/>
    <property type="evidence" value="ECO:0000318"/>
    <property type="project" value="GO_Central"/>
</dbReference>
<keyword evidence="5" id="KW-0545">Nucleotide biosynthesis</keyword>
<keyword evidence="8" id="KW-0067">ATP-binding</keyword>
<dbReference type="GO" id="GO:0005739">
    <property type="term" value="C:mitochondrion"/>
    <property type="evidence" value="ECO:0000318"/>
    <property type="project" value="GO_Central"/>
</dbReference>
<evidence type="ECO:0000313" key="11">
    <source>
        <dbReference type="Ensembl" id="ENSGALP00010037567.1"/>
    </source>
</evidence>
<dbReference type="OrthoDB" id="425602at2759"/>
<feature type="region of interest" description="Disordered" evidence="9">
    <location>
        <begin position="134"/>
        <end position="164"/>
    </location>
</feature>
<dbReference type="GO" id="GO:0004798">
    <property type="term" value="F:dTMP kinase activity"/>
    <property type="evidence" value="ECO:0000318"/>
    <property type="project" value="GO_Central"/>
</dbReference>
<dbReference type="GO" id="GO:0004550">
    <property type="term" value="F:nucleoside diphosphate kinase activity"/>
    <property type="evidence" value="ECO:0000318"/>
    <property type="project" value="GO_Central"/>
</dbReference>
<evidence type="ECO:0000256" key="4">
    <source>
        <dbReference type="ARBA" id="ARBA00022679"/>
    </source>
</evidence>
<evidence type="ECO:0000256" key="5">
    <source>
        <dbReference type="ARBA" id="ARBA00022727"/>
    </source>
</evidence>
<dbReference type="PANTHER" id="PTHR10344">
    <property type="entry name" value="THYMIDYLATE KINASE"/>
    <property type="match status" value="1"/>
</dbReference>